<keyword evidence="6" id="KW-1185">Reference proteome</keyword>
<protein>
    <submittedName>
        <fullName evidence="3">Uncharacterized conserved protein</fullName>
    </submittedName>
    <submittedName>
        <fullName evidence="4">Uncharacterized protein DUF1524</fullName>
    </submittedName>
</protein>
<gene>
    <name evidence="4" type="ORF">EV689_11249</name>
    <name evidence="3" type="ORF">NCTC11188_01661</name>
</gene>
<reference evidence="3 5" key="1">
    <citation type="submission" date="2018-06" db="EMBL/GenBank/DDBJ databases">
        <authorList>
            <consortium name="Pathogen Informatics"/>
            <person name="Doyle S."/>
        </authorList>
    </citation>
    <scope>NUCLEOTIDE SEQUENCE [LARGE SCALE GENOMIC DNA]</scope>
    <source>
        <strain evidence="3 5">NCTC11188</strain>
    </source>
</reference>
<dbReference type="RefSeq" id="WP_103854488.1">
    <property type="nucleotide sequence ID" value="NZ_PQVJ01000060.1"/>
</dbReference>
<dbReference type="Proteomes" id="UP000294683">
    <property type="component" value="Unassembled WGS sequence"/>
</dbReference>
<dbReference type="EMBL" id="UGSQ01000003">
    <property type="protein sequence ID" value="SUB27396.1"/>
    <property type="molecule type" value="Genomic_DNA"/>
</dbReference>
<feature type="domain" description="GmrSD restriction endonucleases C-terminal" evidence="2">
    <location>
        <begin position="516"/>
        <end position="628"/>
    </location>
</feature>
<evidence type="ECO:0000313" key="4">
    <source>
        <dbReference type="EMBL" id="TDP27445.1"/>
    </source>
</evidence>
<dbReference type="InterPro" id="IPR004919">
    <property type="entry name" value="GmrSD_N"/>
</dbReference>
<evidence type="ECO:0000259" key="2">
    <source>
        <dbReference type="Pfam" id="PF07510"/>
    </source>
</evidence>
<evidence type="ECO:0000259" key="1">
    <source>
        <dbReference type="Pfam" id="PF03235"/>
    </source>
</evidence>
<dbReference type="AlphaFoldDB" id="A0A379AYG0"/>
<dbReference type="PANTHER" id="PTHR35149:SF2">
    <property type="entry name" value="DUF262 DOMAIN-CONTAINING PROTEIN"/>
    <property type="match status" value="1"/>
</dbReference>
<dbReference type="Proteomes" id="UP000255113">
    <property type="component" value="Unassembled WGS sequence"/>
</dbReference>
<dbReference type="EMBL" id="SNXJ01000012">
    <property type="protein sequence ID" value="TDP27445.1"/>
    <property type="molecule type" value="Genomic_DNA"/>
</dbReference>
<dbReference type="Pfam" id="PF07510">
    <property type="entry name" value="GmrSD_C"/>
    <property type="match status" value="1"/>
</dbReference>
<name>A0A379AYG0_AVIGA</name>
<evidence type="ECO:0000313" key="5">
    <source>
        <dbReference type="Proteomes" id="UP000255113"/>
    </source>
</evidence>
<evidence type="ECO:0000313" key="3">
    <source>
        <dbReference type="EMBL" id="SUB27396.1"/>
    </source>
</evidence>
<feature type="domain" description="GmrSD restriction endonucleases N-terminal" evidence="1">
    <location>
        <begin position="15"/>
        <end position="201"/>
    </location>
</feature>
<dbReference type="Pfam" id="PF03235">
    <property type="entry name" value="GmrSD_N"/>
    <property type="match status" value="1"/>
</dbReference>
<sequence>MSQEKTQIKILTITNLLCEDNYIIPIYQRNYAWGDKEIEELLTDLVKAYERKVQDYYVGSLVVYCRKDNKFEVIDGQQRLTTFTLIKAFLLQNKLTDILFAGRNLSFEYRDESNKALDSLQQPENLPWNFKDAMQSIKRHWNNLVKAENINLKDFILFILNNVKIIRTEVPPKTDLNHYFEIMNTRGEQLEKHEILKARFMSHLADLSSSRAHKNTAFFQVTLANIWDACSDMNRYVVMGFKPKIRKQIFGDDWQQIQLKDFDEIANVFEQNEASNTQTSSETSGIEDSNKKFTMKNIIDNNVEIGEVTKEEETSERFNPVIDFPNFLLHVLRIYLDNDLQQAREIALDEKTLLDSFKVEDFDLDKIKNFAYLLLKCRYLFDCYVIKSDNSKEYDNWSLLKIQPQTNKKSSYQYNNSFGDTEEQKKIVMLLSMFHVSLPSRNYKNWLYAVLRWLYQNMDIAPVPYISFLENLSDKYYFGYYGENKDFFDLITQDEKALNITANSAKDEILNSGARVPNFIFNRLDYLLWKNKKGKYQNFAFTFRSSVEHFYPQTPVNGEFLDNNTLHSFGNLCLISSSMNAKFSNNMPKAKVENFGKNQNLSLKLSLMMDIQGWNKETIAHHGKEMIDMLNKKTAS</sequence>
<dbReference type="PANTHER" id="PTHR35149">
    <property type="entry name" value="SLL5132 PROTEIN"/>
    <property type="match status" value="1"/>
</dbReference>
<evidence type="ECO:0000313" key="6">
    <source>
        <dbReference type="Proteomes" id="UP000294683"/>
    </source>
</evidence>
<dbReference type="InterPro" id="IPR011089">
    <property type="entry name" value="GmrSD_C"/>
</dbReference>
<accession>A0A379AYG0</accession>
<reference evidence="4 6" key="2">
    <citation type="submission" date="2019-03" db="EMBL/GenBank/DDBJ databases">
        <title>Genomic Encyclopedia of Type Strains, Phase IV (KMG-IV): sequencing the most valuable type-strain genomes for metagenomic binning, comparative biology and taxonomic classification.</title>
        <authorList>
            <person name="Goeker M."/>
        </authorList>
    </citation>
    <scope>NUCLEOTIDE SEQUENCE [LARGE SCALE GENOMIC DNA]</scope>
    <source>
        <strain evidence="4 6">DSM 17481</strain>
    </source>
</reference>
<organism evidence="3 5">
    <name type="scientific">Avibacterium gallinarum</name>
    <name type="common">Pasteurella gallinarum</name>
    <dbReference type="NCBI Taxonomy" id="755"/>
    <lineage>
        <taxon>Bacteria</taxon>
        <taxon>Pseudomonadati</taxon>
        <taxon>Pseudomonadota</taxon>
        <taxon>Gammaproteobacteria</taxon>
        <taxon>Pasteurellales</taxon>
        <taxon>Pasteurellaceae</taxon>
        <taxon>Avibacterium</taxon>
    </lineage>
</organism>
<proteinExistence type="predicted"/>